<evidence type="ECO:0000256" key="1">
    <source>
        <dbReference type="SAM" id="SignalP"/>
    </source>
</evidence>
<reference evidence="2 3" key="1">
    <citation type="submission" date="2020-03" db="EMBL/GenBank/DDBJ databases">
        <title>Sphingomonas sp. nov., isolated from fish.</title>
        <authorList>
            <person name="Hyun D.-W."/>
            <person name="Bae J.-W."/>
        </authorList>
    </citation>
    <scope>NUCLEOTIDE SEQUENCE [LARGE SCALE GENOMIC DNA]</scope>
    <source>
        <strain evidence="2 3">HDW15B</strain>
    </source>
</reference>
<keyword evidence="1" id="KW-0732">Signal</keyword>
<dbReference type="KEGG" id="spii:G7077_13255"/>
<gene>
    <name evidence="2" type="ORF">G7077_13255</name>
</gene>
<dbReference type="EMBL" id="CP049869">
    <property type="protein sequence ID" value="QIK79727.1"/>
    <property type="molecule type" value="Genomic_DNA"/>
</dbReference>
<feature type="signal peptide" evidence="1">
    <location>
        <begin position="1"/>
        <end position="24"/>
    </location>
</feature>
<dbReference type="RefSeq" id="WP_166412112.1">
    <property type="nucleotide sequence ID" value="NZ_CP049869.1"/>
</dbReference>
<feature type="chain" id="PRO_5026183823" description="Spore coat protein U domain-containing protein" evidence="1">
    <location>
        <begin position="25"/>
        <end position="182"/>
    </location>
</feature>
<accession>A0A6G7YSL0</accession>
<evidence type="ECO:0008006" key="4">
    <source>
        <dbReference type="Google" id="ProtNLM"/>
    </source>
</evidence>
<dbReference type="Proteomes" id="UP000503222">
    <property type="component" value="Chromosome"/>
</dbReference>
<protein>
    <recommendedName>
        <fullName evidence="4">Spore coat protein U domain-containing protein</fullName>
    </recommendedName>
</protein>
<evidence type="ECO:0000313" key="2">
    <source>
        <dbReference type="EMBL" id="QIK79727.1"/>
    </source>
</evidence>
<keyword evidence="3" id="KW-1185">Reference proteome</keyword>
<name>A0A6G7YSL0_9SPHN</name>
<evidence type="ECO:0000313" key="3">
    <source>
        <dbReference type="Proteomes" id="UP000503222"/>
    </source>
</evidence>
<dbReference type="AlphaFoldDB" id="A0A6G7YSL0"/>
<proteinExistence type="predicted"/>
<organism evidence="2 3">
    <name type="scientific">Sphingomonas piscis</name>
    <dbReference type="NCBI Taxonomy" id="2714943"/>
    <lineage>
        <taxon>Bacteria</taxon>
        <taxon>Pseudomonadati</taxon>
        <taxon>Pseudomonadota</taxon>
        <taxon>Alphaproteobacteria</taxon>
        <taxon>Sphingomonadales</taxon>
        <taxon>Sphingomonadaceae</taxon>
        <taxon>Sphingomonas</taxon>
    </lineage>
</organism>
<sequence>MNFNRFSAALLASASLFSSGAAQAATQGNLAATSQGTVQISASVATRVQITGLSDVTFSSVDPGTAASNNQNVCVWSNTATRGYNITATGNGASSAFTLASASLPVVPYSVEWAGSSGQTSGTALTKSTALTGLTSTATRAGCASGPTSSASLIVKMATADLQSMTAGASYTGTLTLVVAPE</sequence>